<name>A0A645CDF6_9ZZZZ</name>
<dbReference type="GO" id="GO:0005829">
    <property type="term" value="C:cytosol"/>
    <property type="evidence" value="ECO:0007669"/>
    <property type="project" value="TreeGrafter"/>
</dbReference>
<dbReference type="Gene3D" id="3.40.50.1000">
    <property type="entry name" value="HAD superfamily/HAD-like"/>
    <property type="match status" value="1"/>
</dbReference>
<protein>
    <submittedName>
        <fullName evidence="1">Uncharacterized protein</fullName>
    </submittedName>
</protein>
<sequence>MTPKLLRELTRYLDITVERDIDEIDGAHWNKIVVSGTADEIQSLIGWFSDRDSSGFALSYSCPVLFEILDKNATKGKMLRNLKKFYGGVTTVAVGDYNNDLDMLRAADIAACPDNALDEIKAVSKYHLCHHRDGAIADLISKL</sequence>
<reference evidence="1" key="1">
    <citation type="submission" date="2019-08" db="EMBL/GenBank/DDBJ databases">
        <authorList>
            <person name="Kucharzyk K."/>
            <person name="Murdoch R.W."/>
            <person name="Higgins S."/>
            <person name="Loffler F."/>
        </authorList>
    </citation>
    <scope>NUCLEOTIDE SEQUENCE</scope>
</reference>
<accession>A0A645CDF6</accession>
<dbReference type="EMBL" id="VSSQ01026310">
    <property type="protein sequence ID" value="MPM74964.1"/>
    <property type="molecule type" value="Genomic_DNA"/>
</dbReference>
<dbReference type="PANTHER" id="PTHR10000">
    <property type="entry name" value="PHOSPHOSERINE PHOSPHATASE"/>
    <property type="match status" value="1"/>
</dbReference>
<dbReference type="Gene3D" id="3.30.1240.10">
    <property type="match status" value="1"/>
</dbReference>
<comment type="caution">
    <text evidence="1">The sequence shown here is derived from an EMBL/GenBank/DDBJ whole genome shotgun (WGS) entry which is preliminary data.</text>
</comment>
<dbReference type="PANTHER" id="PTHR10000:SF8">
    <property type="entry name" value="HAD SUPERFAMILY HYDROLASE-LIKE, TYPE 3"/>
    <property type="match status" value="1"/>
</dbReference>
<dbReference type="AlphaFoldDB" id="A0A645CDF6"/>
<proteinExistence type="predicted"/>
<gene>
    <name evidence="1" type="ORF">SDC9_121953</name>
</gene>
<dbReference type="SUPFAM" id="SSF56784">
    <property type="entry name" value="HAD-like"/>
    <property type="match status" value="1"/>
</dbReference>
<dbReference type="InterPro" id="IPR036412">
    <property type="entry name" value="HAD-like_sf"/>
</dbReference>
<organism evidence="1">
    <name type="scientific">bioreactor metagenome</name>
    <dbReference type="NCBI Taxonomy" id="1076179"/>
    <lineage>
        <taxon>unclassified sequences</taxon>
        <taxon>metagenomes</taxon>
        <taxon>ecological metagenomes</taxon>
    </lineage>
</organism>
<dbReference type="InterPro" id="IPR023214">
    <property type="entry name" value="HAD_sf"/>
</dbReference>
<evidence type="ECO:0000313" key="1">
    <source>
        <dbReference type="EMBL" id="MPM74964.1"/>
    </source>
</evidence>
<dbReference type="Pfam" id="PF08282">
    <property type="entry name" value="Hydrolase_3"/>
    <property type="match status" value="1"/>
</dbReference>
<dbReference type="GO" id="GO:0016791">
    <property type="term" value="F:phosphatase activity"/>
    <property type="evidence" value="ECO:0007669"/>
    <property type="project" value="TreeGrafter"/>
</dbReference>
<dbReference type="GO" id="GO:0000287">
    <property type="term" value="F:magnesium ion binding"/>
    <property type="evidence" value="ECO:0007669"/>
    <property type="project" value="TreeGrafter"/>
</dbReference>